<proteinExistence type="predicted"/>
<accession>A0A2V1DCE8</accession>
<dbReference type="PANTHER" id="PTHR35391">
    <property type="entry name" value="C2H2-TYPE DOMAIN-CONTAINING PROTEIN-RELATED"/>
    <property type="match status" value="1"/>
</dbReference>
<evidence type="ECO:0000259" key="1">
    <source>
        <dbReference type="Pfam" id="PF20233"/>
    </source>
</evidence>
<sequence length="168" mass="18984">MRTGQEARQFFRVGRVFSMLYSEAASETAARYGNENDAITVVRFRSAVYSQIRRFVVVAVKRGFVYACAISTYTRRGVLKPGCDPAEHTIVYAQGSNPTYIAGELEAGMVREPLEVIPADATVVIDPYSRLRLGKTYPIEWNVKVKDIGQVHQEHLSKLLLYWKECSD</sequence>
<reference evidence="2 3" key="1">
    <citation type="journal article" date="2018" name="Sci. Rep.">
        <title>Comparative genomics provides insights into the lifestyle and reveals functional heterogeneity of dark septate endophytic fungi.</title>
        <authorList>
            <person name="Knapp D.G."/>
            <person name="Nemeth J.B."/>
            <person name="Barry K."/>
            <person name="Hainaut M."/>
            <person name="Henrissat B."/>
            <person name="Johnson J."/>
            <person name="Kuo A."/>
            <person name="Lim J.H.P."/>
            <person name="Lipzen A."/>
            <person name="Nolan M."/>
            <person name="Ohm R.A."/>
            <person name="Tamas L."/>
            <person name="Grigoriev I.V."/>
            <person name="Spatafora J.W."/>
            <person name="Nagy L.G."/>
            <person name="Kovacs G.M."/>
        </authorList>
    </citation>
    <scope>NUCLEOTIDE SEQUENCE [LARGE SCALE GENOMIC DNA]</scope>
    <source>
        <strain evidence="2 3">DSE2036</strain>
    </source>
</reference>
<evidence type="ECO:0000313" key="3">
    <source>
        <dbReference type="Proteomes" id="UP000244855"/>
    </source>
</evidence>
<dbReference type="Proteomes" id="UP000244855">
    <property type="component" value="Unassembled WGS sequence"/>
</dbReference>
<dbReference type="OrthoDB" id="3559580at2759"/>
<dbReference type="STRING" id="97972.A0A2V1DCE8"/>
<keyword evidence="3" id="KW-1185">Reference proteome</keyword>
<dbReference type="Pfam" id="PF20233">
    <property type="entry name" value="DUF6590"/>
    <property type="match status" value="1"/>
</dbReference>
<gene>
    <name evidence="2" type="ORF">DM02DRAFT_175430</name>
</gene>
<dbReference type="AlphaFoldDB" id="A0A2V1DCE8"/>
<feature type="domain" description="DUF6590" evidence="1">
    <location>
        <begin position="8"/>
        <end position="160"/>
    </location>
</feature>
<protein>
    <recommendedName>
        <fullName evidence="1">DUF6590 domain-containing protein</fullName>
    </recommendedName>
</protein>
<dbReference type="EMBL" id="KZ805517">
    <property type="protein sequence ID" value="PVH94889.1"/>
    <property type="molecule type" value="Genomic_DNA"/>
</dbReference>
<dbReference type="InterPro" id="IPR046497">
    <property type="entry name" value="DUF6590"/>
</dbReference>
<evidence type="ECO:0000313" key="2">
    <source>
        <dbReference type="EMBL" id="PVH94889.1"/>
    </source>
</evidence>
<dbReference type="PANTHER" id="PTHR35391:SF5">
    <property type="entry name" value="DUF6590 DOMAIN-CONTAINING PROTEIN"/>
    <property type="match status" value="1"/>
</dbReference>
<organism evidence="2 3">
    <name type="scientific">Periconia macrospinosa</name>
    <dbReference type="NCBI Taxonomy" id="97972"/>
    <lineage>
        <taxon>Eukaryota</taxon>
        <taxon>Fungi</taxon>
        <taxon>Dikarya</taxon>
        <taxon>Ascomycota</taxon>
        <taxon>Pezizomycotina</taxon>
        <taxon>Dothideomycetes</taxon>
        <taxon>Pleosporomycetidae</taxon>
        <taxon>Pleosporales</taxon>
        <taxon>Massarineae</taxon>
        <taxon>Periconiaceae</taxon>
        <taxon>Periconia</taxon>
    </lineage>
</organism>
<name>A0A2V1DCE8_9PLEO</name>